<sequence length="74" mass="8449">MIQSTLLHQLHSYAELPRKIIVLSQYLVTHTTGAWAHDLNVVYRGNLESNNPKTLVISDSHLPWRIGLLRTSET</sequence>
<reference evidence="1" key="2">
    <citation type="submission" date="2011-02" db="EMBL/GenBank/DDBJ databases">
        <authorList>
            <person name="MacLean D."/>
        </authorList>
    </citation>
    <scope>NUCLEOTIDE SEQUENCE</scope>
</reference>
<name>F0WSG3_9STRA</name>
<gene>
    <name evidence="1" type="primary">AlNc14C231G9304</name>
    <name evidence="1" type="ORF">ALNC14_104280</name>
</gene>
<dbReference type="EMBL" id="FR824276">
    <property type="protein sequence ID" value="CCA24284.1"/>
    <property type="molecule type" value="Genomic_DNA"/>
</dbReference>
<evidence type="ECO:0000313" key="1">
    <source>
        <dbReference type="EMBL" id="CCA24284.1"/>
    </source>
</evidence>
<protein>
    <submittedName>
        <fullName evidence="1">AlNc14C231G9304 protein</fullName>
    </submittedName>
</protein>
<proteinExistence type="predicted"/>
<dbReference type="AlphaFoldDB" id="F0WSG3"/>
<organism evidence="1">
    <name type="scientific">Albugo laibachii Nc14</name>
    <dbReference type="NCBI Taxonomy" id="890382"/>
    <lineage>
        <taxon>Eukaryota</taxon>
        <taxon>Sar</taxon>
        <taxon>Stramenopiles</taxon>
        <taxon>Oomycota</taxon>
        <taxon>Peronosporomycetes</taxon>
        <taxon>Albuginales</taxon>
        <taxon>Albuginaceae</taxon>
        <taxon>Albugo</taxon>
    </lineage>
</organism>
<dbReference type="HOGENOM" id="CLU_2692937_0_0_1"/>
<accession>F0WSG3</accession>
<reference evidence="1" key="1">
    <citation type="journal article" date="2011" name="PLoS Biol.">
        <title>Gene gain and loss during evolution of obligate parasitism in the white rust pathogen of Arabidopsis thaliana.</title>
        <authorList>
            <person name="Kemen E."/>
            <person name="Gardiner A."/>
            <person name="Schultz-Larsen T."/>
            <person name="Kemen A.C."/>
            <person name="Balmuth A.L."/>
            <person name="Robert-Seilaniantz A."/>
            <person name="Bailey K."/>
            <person name="Holub E."/>
            <person name="Studholme D.J."/>
            <person name="Maclean D."/>
            <person name="Jones J.D."/>
        </authorList>
    </citation>
    <scope>NUCLEOTIDE SEQUENCE</scope>
</reference>